<gene>
    <name evidence="3" type="ORF">C8R41DRAFT_815965</name>
</gene>
<reference evidence="3" key="1">
    <citation type="submission" date="2022-08" db="EMBL/GenBank/DDBJ databases">
        <title>A Global Phylogenomic Analysis of the Shiitake Genus Lentinula.</title>
        <authorList>
            <consortium name="DOE Joint Genome Institute"/>
            <person name="Sierra-Patev S."/>
            <person name="Min B."/>
            <person name="Naranjo-Ortiz M."/>
            <person name="Looney B."/>
            <person name="Konkel Z."/>
            <person name="Slot J.C."/>
            <person name="Sakamoto Y."/>
            <person name="Steenwyk J.L."/>
            <person name="Rokas A."/>
            <person name="Carro J."/>
            <person name="Camarero S."/>
            <person name="Ferreira P."/>
            <person name="Molpeceres G."/>
            <person name="Ruiz-Duenas F.J."/>
            <person name="Serrano A."/>
            <person name="Henrissat B."/>
            <person name="Drula E."/>
            <person name="Hughes K.W."/>
            <person name="Mata J.L."/>
            <person name="Ishikawa N.K."/>
            <person name="Vargas-Isla R."/>
            <person name="Ushijima S."/>
            <person name="Smith C.A."/>
            <person name="Ahrendt S."/>
            <person name="Andreopoulos W."/>
            <person name="He G."/>
            <person name="Labutti K."/>
            <person name="Lipzen A."/>
            <person name="Ng V."/>
            <person name="Riley R."/>
            <person name="Sandor L."/>
            <person name="Barry K."/>
            <person name="Martinez A.T."/>
            <person name="Xiao Y."/>
            <person name="Gibbons J.G."/>
            <person name="Terashima K."/>
            <person name="Grigoriev I.V."/>
            <person name="Hibbett D.S."/>
        </authorList>
    </citation>
    <scope>NUCLEOTIDE SEQUENCE</scope>
    <source>
        <strain evidence="3">RHP3577 ss4</strain>
    </source>
</reference>
<feature type="compositionally biased region" description="Polar residues" evidence="1">
    <location>
        <begin position="595"/>
        <end position="609"/>
    </location>
</feature>
<protein>
    <submittedName>
        <fullName evidence="3">Uncharacterized protein</fullName>
    </submittedName>
</protein>
<sequence>MRVKQIWVYFPLPSKAKLVWNRLTFSKLTTAYFVFSVIHCVVQLALQARAFTINATSANFLFDISLTAHAFNSSVPYLAGSRLFLCPDVPTALNFDTGKCNIVWNGTAVHNNVTTADLAIQTSSSSLVVSSSSASVAPASLSSSSASSVPSFTSATPSSTTSATDVAIVKTVSVTRVVHVTATPTSQPASTAEADEDDDSAHVHRRQNPNLEITVTQQADSLPPQVNISLPNQPNTLATLSSNCSWSLNYPVSVLDNTKREDVVFMSFQIWVLGMSLVALLNESIPHIIASLLTHALATGWASYQIVNTRGFERDFARVITHGACSGVPQLLGGYWTTRQDAEYASLALNVVALLVSVILSWKLFKTFGWQTFKRVGASLTINRIYKLVLVLSIVLQLSFFFMGATVGLWIDSLINGVGAEHADHIVLYRATAFATMFLLLPWVSTGYIGARKELRIPMIAFLLLSILYLAAWSLMFLANTFRWEFWSWRFFSLMATFSVALTVLAFILGIVCCLNFGKGLLRYLNAQEPLPGDDFTPVNYGSDPEKVEFPSNQQPIPTFSAAFGKGNEVPVPNQMFPSQMGPRFFRSTEPFDSRSVSPITTPSLAYTRSSVHSSDSSPTDEGAPTMMRSNTRASDTSFRSVASYYKYSDEGHSRSDSTSGLGQNMQGKRWIIE</sequence>
<evidence type="ECO:0000256" key="2">
    <source>
        <dbReference type="SAM" id="Phobius"/>
    </source>
</evidence>
<dbReference type="PANTHER" id="PTHR34391:SF2">
    <property type="entry name" value="TRP C-TERMINAL DOMAIN-CONTAINING PROTEIN"/>
    <property type="match status" value="1"/>
</dbReference>
<feature type="transmembrane region" description="Helical" evidence="2">
    <location>
        <begin position="344"/>
        <end position="365"/>
    </location>
</feature>
<evidence type="ECO:0000313" key="3">
    <source>
        <dbReference type="EMBL" id="KAJ4499090.1"/>
    </source>
</evidence>
<keyword evidence="4" id="KW-1185">Reference proteome</keyword>
<comment type="caution">
    <text evidence="3">The sequence shown here is derived from an EMBL/GenBank/DDBJ whole genome shotgun (WGS) entry which is preliminary data.</text>
</comment>
<dbReference type="PANTHER" id="PTHR34391">
    <property type="entry name" value="UPF0658 GOLGI APPARATUS MEMBRANE PROTEIN C1952.10C-RELATED"/>
    <property type="match status" value="1"/>
</dbReference>
<feature type="region of interest" description="Disordered" evidence="1">
    <location>
        <begin position="592"/>
        <end position="635"/>
    </location>
</feature>
<evidence type="ECO:0000256" key="1">
    <source>
        <dbReference type="SAM" id="MobiDB-lite"/>
    </source>
</evidence>
<proteinExistence type="predicted"/>
<feature type="transmembrane region" description="Helical" evidence="2">
    <location>
        <begin position="263"/>
        <end position="281"/>
    </location>
</feature>
<feature type="transmembrane region" description="Helical" evidence="2">
    <location>
        <begin position="385"/>
        <end position="411"/>
    </location>
</feature>
<accession>A0ABQ8VX60</accession>
<dbReference type="Proteomes" id="UP001150217">
    <property type="component" value="Unassembled WGS sequence"/>
</dbReference>
<dbReference type="EMBL" id="JANVFT010000012">
    <property type="protein sequence ID" value="KAJ4499090.1"/>
    <property type="molecule type" value="Genomic_DNA"/>
</dbReference>
<organism evidence="3 4">
    <name type="scientific">Lentinula lateritia</name>
    <dbReference type="NCBI Taxonomy" id="40482"/>
    <lineage>
        <taxon>Eukaryota</taxon>
        <taxon>Fungi</taxon>
        <taxon>Dikarya</taxon>
        <taxon>Basidiomycota</taxon>
        <taxon>Agaricomycotina</taxon>
        <taxon>Agaricomycetes</taxon>
        <taxon>Agaricomycetidae</taxon>
        <taxon>Agaricales</taxon>
        <taxon>Marasmiineae</taxon>
        <taxon>Omphalotaceae</taxon>
        <taxon>Lentinula</taxon>
    </lineage>
</organism>
<keyword evidence="2" id="KW-0472">Membrane</keyword>
<feature type="transmembrane region" description="Helical" evidence="2">
    <location>
        <begin position="491"/>
        <end position="515"/>
    </location>
</feature>
<feature type="compositionally biased region" description="Low complexity" evidence="1">
    <location>
        <begin position="182"/>
        <end position="192"/>
    </location>
</feature>
<feature type="region of interest" description="Disordered" evidence="1">
    <location>
        <begin position="182"/>
        <end position="203"/>
    </location>
</feature>
<keyword evidence="2" id="KW-1133">Transmembrane helix</keyword>
<name>A0ABQ8VX60_9AGAR</name>
<feature type="transmembrane region" description="Helical" evidence="2">
    <location>
        <begin position="431"/>
        <end position="450"/>
    </location>
</feature>
<evidence type="ECO:0000313" key="4">
    <source>
        <dbReference type="Proteomes" id="UP001150217"/>
    </source>
</evidence>
<feature type="region of interest" description="Disordered" evidence="1">
    <location>
        <begin position="650"/>
        <end position="674"/>
    </location>
</feature>
<feature type="transmembrane region" description="Helical" evidence="2">
    <location>
        <begin position="457"/>
        <end position="479"/>
    </location>
</feature>
<feature type="compositionally biased region" description="Polar residues" evidence="1">
    <location>
        <begin position="657"/>
        <end position="667"/>
    </location>
</feature>
<keyword evidence="2" id="KW-0812">Transmembrane</keyword>
<dbReference type="InterPro" id="IPR040410">
    <property type="entry name" value="UPF0658_Golgi"/>
</dbReference>